<dbReference type="Proteomes" id="UP001597197">
    <property type="component" value="Unassembled WGS sequence"/>
</dbReference>
<gene>
    <name evidence="2" type="ORF">ACFSDX_07230</name>
</gene>
<evidence type="ECO:0000313" key="2">
    <source>
        <dbReference type="EMBL" id="MFD1872213.1"/>
    </source>
</evidence>
<protein>
    <submittedName>
        <fullName evidence="2">DUF4173 domain-containing protein</fullName>
    </submittedName>
</protein>
<keyword evidence="1" id="KW-0812">Transmembrane</keyword>
<comment type="caution">
    <text evidence="2">The sequence shown here is derived from an EMBL/GenBank/DDBJ whole genome shotgun (WGS) entry which is preliminary data.</text>
</comment>
<accession>A0ABW4QRH9</accession>
<dbReference type="EMBL" id="JBHUFD010000002">
    <property type="protein sequence ID" value="MFD1872213.1"/>
    <property type="molecule type" value="Genomic_DNA"/>
</dbReference>
<evidence type="ECO:0000256" key="1">
    <source>
        <dbReference type="SAM" id="Phobius"/>
    </source>
</evidence>
<dbReference type="InterPro" id="IPR025291">
    <property type="entry name" value="DUF4153"/>
</dbReference>
<keyword evidence="3" id="KW-1185">Reference proteome</keyword>
<feature type="transmembrane region" description="Helical" evidence="1">
    <location>
        <begin position="162"/>
        <end position="180"/>
    </location>
</feature>
<name>A0ABW4QRH9_9BACT</name>
<evidence type="ECO:0000313" key="3">
    <source>
        <dbReference type="Proteomes" id="UP001597197"/>
    </source>
</evidence>
<feature type="transmembrane region" description="Helical" evidence="1">
    <location>
        <begin position="120"/>
        <end position="141"/>
    </location>
</feature>
<dbReference type="RefSeq" id="WP_382312602.1">
    <property type="nucleotide sequence ID" value="NZ_JBHUFD010000002.1"/>
</dbReference>
<feature type="transmembrane region" description="Helical" evidence="1">
    <location>
        <begin position="275"/>
        <end position="301"/>
    </location>
</feature>
<feature type="transmembrane region" description="Helical" evidence="1">
    <location>
        <begin position="47"/>
        <end position="64"/>
    </location>
</feature>
<feature type="transmembrane region" description="Helical" evidence="1">
    <location>
        <begin position="321"/>
        <end position="339"/>
    </location>
</feature>
<keyword evidence="1" id="KW-0472">Membrane</keyword>
<proteinExistence type="predicted"/>
<feature type="transmembrane region" description="Helical" evidence="1">
    <location>
        <begin position="211"/>
        <end position="233"/>
    </location>
</feature>
<feature type="transmembrane region" description="Helical" evidence="1">
    <location>
        <begin position="388"/>
        <end position="409"/>
    </location>
</feature>
<sequence>METTASWAPVTPAPARPAYRISTLLGSLVAASAVLSDYLFWHESAGLNVLVYMIFLVGAHLVLLPRHAPVRRLGSFWVIVVGCLLSGGLVAWYGSSAALWAALASGLLLVGMVNQPQLRLLGYAVLTAAAGVLPAVGAVVGSIRAPRQLGGRLQRGWFYGRVLGMPLLAVGIFQALFAAANPRFAALSARFWNGLADLLGQLFADISVPHLLFFVVCLVGAAGALVVVPIHFFSDHESRFGEFVRRQRDGVASLGVRRPNFAHNARPMLDLRKEWLAAVVSFGLLNALLLVVNVVDINWIWLGFEPAPGFDLTQFVHEGTYVLIFSILLAAGIMLWFFRRNLNFYQPGLPLLRWGATLWVLQNVVLAISVGLRNYYYIVYTGLAYKRIGVYGFLLLTLFGLGTVLLKIWQRRSAFNLVRLNSWAAYAVIVGLAAGNWEIWIAEYNLQAGFARLDIGFLLNMPPRVLPVLAAREAVLDQMPHLVAEGSDGYYYTMEKAQAHALLRQKVVEFRQAYPEQDWQSRTGADYLAHKILASHEQAR</sequence>
<feature type="transmembrane region" description="Helical" evidence="1">
    <location>
        <begin position="76"/>
        <end position="100"/>
    </location>
</feature>
<feature type="transmembrane region" description="Helical" evidence="1">
    <location>
        <begin position="21"/>
        <end position="41"/>
    </location>
</feature>
<organism evidence="2 3">
    <name type="scientific">Hymenobacter bucti</name>
    <dbReference type="NCBI Taxonomy" id="1844114"/>
    <lineage>
        <taxon>Bacteria</taxon>
        <taxon>Pseudomonadati</taxon>
        <taxon>Bacteroidota</taxon>
        <taxon>Cytophagia</taxon>
        <taxon>Cytophagales</taxon>
        <taxon>Hymenobacteraceae</taxon>
        <taxon>Hymenobacter</taxon>
    </lineage>
</organism>
<keyword evidence="1" id="KW-1133">Transmembrane helix</keyword>
<feature type="transmembrane region" description="Helical" evidence="1">
    <location>
        <begin position="351"/>
        <end position="376"/>
    </location>
</feature>
<reference evidence="3" key="1">
    <citation type="journal article" date="2019" name="Int. J. Syst. Evol. Microbiol.">
        <title>The Global Catalogue of Microorganisms (GCM) 10K type strain sequencing project: providing services to taxonomists for standard genome sequencing and annotation.</title>
        <authorList>
            <consortium name="The Broad Institute Genomics Platform"/>
            <consortium name="The Broad Institute Genome Sequencing Center for Infectious Disease"/>
            <person name="Wu L."/>
            <person name="Ma J."/>
        </authorList>
    </citation>
    <scope>NUCLEOTIDE SEQUENCE [LARGE SCALE GENOMIC DNA]</scope>
    <source>
        <strain evidence="3">CGMCC 1.15795</strain>
    </source>
</reference>
<dbReference type="Pfam" id="PF13687">
    <property type="entry name" value="DUF4153"/>
    <property type="match status" value="1"/>
</dbReference>